<accession>A0A832ZHA4</accession>
<name>A0A832ZHA4_9EURY</name>
<keyword evidence="2" id="KW-0813">Transport</keyword>
<comment type="caution">
    <text evidence="6">The sequence shown here is derived from an EMBL/GenBank/DDBJ whole genome shotgun (WGS) entry which is preliminary data.</text>
</comment>
<protein>
    <submittedName>
        <fullName evidence="6">ABC transporter substrate-binding protein</fullName>
    </submittedName>
</protein>
<dbReference type="GO" id="GO:0046872">
    <property type="term" value="F:metal ion binding"/>
    <property type="evidence" value="ECO:0007669"/>
    <property type="project" value="UniProtKB-KW"/>
</dbReference>
<proteinExistence type="predicted"/>
<dbReference type="Gene3D" id="3.40.50.1980">
    <property type="entry name" value="Nitrogenase molybdenum iron protein domain"/>
    <property type="match status" value="1"/>
</dbReference>
<organism evidence="6 7">
    <name type="scientific">Thermococcus paralvinellae</name>
    <dbReference type="NCBI Taxonomy" id="582419"/>
    <lineage>
        <taxon>Archaea</taxon>
        <taxon>Methanobacteriati</taxon>
        <taxon>Methanobacteriota</taxon>
        <taxon>Thermococci</taxon>
        <taxon>Thermococcales</taxon>
        <taxon>Thermococcaceae</taxon>
        <taxon>Thermococcus</taxon>
    </lineage>
</organism>
<evidence type="ECO:0000256" key="2">
    <source>
        <dbReference type="ARBA" id="ARBA00022448"/>
    </source>
</evidence>
<dbReference type="SUPFAM" id="SSF53807">
    <property type="entry name" value="Helical backbone' metal receptor"/>
    <property type="match status" value="1"/>
</dbReference>
<evidence type="ECO:0000256" key="3">
    <source>
        <dbReference type="ARBA" id="ARBA00022723"/>
    </source>
</evidence>
<dbReference type="InterPro" id="IPR050492">
    <property type="entry name" value="Bact_metal-bind_prot9"/>
</dbReference>
<comment type="subcellular location">
    <subcellularLocation>
        <location evidence="1">Cell envelope</location>
    </subcellularLocation>
</comment>
<dbReference type="GO" id="GO:0030001">
    <property type="term" value="P:metal ion transport"/>
    <property type="evidence" value="ECO:0007669"/>
    <property type="project" value="InterPro"/>
</dbReference>
<dbReference type="PANTHER" id="PTHR42953:SF1">
    <property type="entry name" value="METAL-BINDING PROTEIN HI_0362-RELATED"/>
    <property type="match status" value="1"/>
</dbReference>
<dbReference type="Pfam" id="PF01297">
    <property type="entry name" value="ZnuA"/>
    <property type="match status" value="1"/>
</dbReference>
<evidence type="ECO:0000256" key="5">
    <source>
        <dbReference type="SAM" id="Phobius"/>
    </source>
</evidence>
<dbReference type="InterPro" id="IPR006127">
    <property type="entry name" value="ZnuA-like"/>
</dbReference>
<evidence type="ECO:0000256" key="4">
    <source>
        <dbReference type="ARBA" id="ARBA00022729"/>
    </source>
</evidence>
<dbReference type="PANTHER" id="PTHR42953">
    <property type="entry name" value="HIGH-AFFINITY ZINC UPTAKE SYSTEM PROTEIN ZNUA-RELATED"/>
    <property type="match status" value="1"/>
</dbReference>
<sequence length="330" mass="36906">MNKKSLMIIILILFTIPHARAEKPLIVASISPLAEIVKEAFGNSVDVVHIVPPGADPHQYQLTPDQIELIKRADIVVTANGHLPVEQKMKELQEEKVLTAKVLFAEDYAKYGFHFLPERWYNNKNNPHGVWLDPYNALAIARATGDALIAKYPASRETYEKEYMRFEAKVLGIVKSYRALVEKNATAIVELPSQQYAIEWLGIRVVSSIKPEEEIPAKSVDELLEITKTVDFIAYSTQSPEALKNAALELSRRTGKPLADITTIWIDKPYTEILIENSKAVMGALNQKLDQKTTIIQQTTKAENISTIYVFLALVVGISLGMAVGILIRK</sequence>
<keyword evidence="5" id="KW-0472">Membrane</keyword>
<dbReference type="EMBL" id="DQUR01000186">
    <property type="protein sequence ID" value="HIP89381.1"/>
    <property type="molecule type" value="Genomic_DNA"/>
</dbReference>
<gene>
    <name evidence="6" type="ORF">EYH24_05540</name>
</gene>
<feature type="transmembrane region" description="Helical" evidence="5">
    <location>
        <begin position="308"/>
        <end position="328"/>
    </location>
</feature>
<keyword evidence="3" id="KW-0479">Metal-binding</keyword>
<evidence type="ECO:0000256" key="1">
    <source>
        <dbReference type="ARBA" id="ARBA00004196"/>
    </source>
</evidence>
<reference evidence="6" key="1">
    <citation type="journal article" date="2020" name="ISME J.">
        <title>Gammaproteobacteria mediating utilization of methyl-, sulfur- and petroleum organic compounds in deep ocean hydrothermal plumes.</title>
        <authorList>
            <person name="Zhou Z."/>
            <person name="Liu Y."/>
            <person name="Pan J."/>
            <person name="Cron B.R."/>
            <person name="Toner B.M."/>
            <person name="Anantharaman K."/>
            <person name="Breier J.A."/>
            <person name="Dick G.J."/>
            <person name="Li M."/>
        </authorList>
    </citation>
    <scope>NUCLEOTIDE SEQUENCE</scope>
    <source>
        <strain evidence="6">SZUA-1476</strain>
    </source>
</reference>
<keyword evidence="4" id="KW-0732">Signal</keyword>
<evidence type="ECO:0000313" key="7">
    <source>
        <dbReference type="Proteomes" id="UP000653692"/>
    </source>
</evidence>
<dbReference type="AlphaFoldDB" id="A0A832ZHA4"/>
<evidence type="ECO:0000313" key="6">
    <source>
        <dbReference type="EMBL" id="HIP89381.1"/>
    </source>
</evidence>
<keyword evidence="5" id="KW-1133">Transmembrane helix</keyword>
<keyword evidence="5" id="KW-0812">Transmembrane</keyword>
<dbReference type="Proteomes" id="UP000653692">
    <property type="component" value="Unassembled WGS sequence"/>
</dbReference>